<keyword evidence="1" id="KW-1133">Transmembrane helix</keyword>
<dbReference type="PATRIC" id="fig|316.110.peg.4775"/>
<dbReference type="OrthoDB" id="6887078at2"/>
<geneLocation type="plasmid" evidence="4">
    <name>p1_PM101005</name>
</geneLocation>
<evidence type="ECO:0000313" key="2">
    <source>
        <dbReference type="EMBL" id="KIZ36101.1"/>
    </source>
</evidence>
<feature type="transmembrane region" description="Helical" evidence="1">
    <location>
        <begin position="7"/>
        <end position="24"/>
    </location>
</feature>
<reference evidence="3" key="3">
    <citation type="submission" date="2020-02" db="EMBL/GenBank/DDBJ databases">
        <title>Synteny-based analysis reveals conserved mechanism for high triclosan tolerance in Pseudomonas, as well as instances of horizontal transfer.</title>
        <authorList>
            <person name="Mcfarland A.G."/>
            <person name="Bertucci H.K."/>
            <person name="Litmann E."/>
            <person name="Shen J."/>
            <person name="Huttenhower C."/>
            <person name="Hartmann E.M."/>
        </authorList>
    </citation>
    <scope>NUCLEOTIDE SEQUENCE</scope>
    <source>
        <strain evidence="3">109A1</strain>
    </source>
</reference>
<dbReference type="RefSeq" id="WP_019406563.1">
    <property type="nucleotide sequence ID" value="NZ_CP046903.1"/>
</dbReference>
<dbReference type="EMBL" id="JXXD01000093">
    <property type="protein sequence ID" value="KIZ36101.1"/>
    <property type="molecule type" value="Genomic_DNA"/>
</dbReference>
<dbReference type="AlphaFoldDB" id="A0A0D7E6C8"/>
<accession>A0A0D7E6C8</accession>
<reference evidence="4 6" key="2">
    <citation type="submission" date="2019-12" db="EMBL/GenBank/DDBJ databases">
        <title>Complete genome sequence of Pseudomonas stutzeri.</title>
        <authorList>
            <person name="Lim S.R."/>
            <person name="Kim J.H."/>
        </authorList>
    </citation>
    <scope>NUCLEOTIDE SEQUENCE [LARGE SCALE GENOMIC DNA]</scope>
    <source>
        <strain evidence="4 6">PM101005</strain>
        <plasmid evidence="4">p1_PM101005</plasmid>
        <plasmid evidence="6">p1_pm101005</plasmid>
    </source>
</reference>
<dbReference type="Proteomes" id="UP001138621">
    <property type="component" value="Unassembled WGS sequence"/>
</dbReference>
<dbReference type="EMBL" id="CP046903">
    <property type="protein sequence ID" value="QGZ32999.1"/>
    <property type="molecule type" value="Genomic_DNA"/>
</dbReference>
<evidence type="ECO:0000313" key="5">
    <source>
        <dbReference type="Proteomes" id="UP000032439"/>
    </source>
</evidence>
<protein>
    <submittedName>
        <fullName evidence="2">Uncharacterized protein</fullName>
    </submittedName>
</protein>
<evidence type="ECO:0000313" key="4">
    <source>
        <dbReference type="EMBL" id="QGZ32999.1"/>
    </source>
</evidence>
<proteinExistence type="predicted"/>
<evidence type="ECO:0000313" key="3">
    <source>
        <dbReference type="EMBL" id="MBA1306162.1"/>
    </source>
</evidence>
<feature type="transmembrane region" description="Helical" evidence="1">
    <location>
        <begin position="30"/>
        <end position="51"/>
    </location>
</feature>
<gene>
    <name evidence="3" type="ORF">G7024_17360</name>
    <name evidence="4" type="ORF">GQA94_23100</name>
    <name evidence="2" type="ORF">LO50_10775</name>
</gene>
<dbReference type="Proteomes" id="UP000438983">
    <property type="component" value="Plasmid p1_PM101005"/>
</dbReference>
<keyword evidence="4" id="KW-0614">Plasmid</keyword>
<keyword evidence="1" id="KW-0812">Transmembrane</keyword>
<dbReference type="EMBL" id="JAAMRD010000015">
    <property type="protein sequence ID" value="MBA1306162.1"/>
    <property type="molecule type" value="Genomic_DNA"/>
</dbReference>
<sequence>MENLKVKVILGYSVLATFLGMIYQPEVVRALMPLALCVVLAAFAMYAPDIIRAVTTNLKSRRSYTMASKTFRVKCTTPVPARVTAIPSIDYDNYIIPTYLRCQEVK</sequence>
<organism evidence="2 5">
    <name type="scientific">Stutzerimonas stutzeri</name>
    <name type="common">Pseudomonas stutzeri</name>
    <dbReference type="NCBI Taxonomy" id="316"/>
    <lineage>
        <taxon>Bacteria</taxon>
        <taxon>Pseudomonadati</taxon>
        <taxon>Pseudomonadota</taxon>
        <taxon>Gammaproteobacteria</taxon>
        <taxon>Pseudomonadales</taxon>
        <taxon>Pseudomonadaceae</taxon>
        <taxon>Stutzerimonas</taxon>
    </lineage>
</organism>
<evidence type="ECO:0000313" key="6">
    <source>
        <dbReference type="Proteomes" id="UP000438983"/>
    </source>
</evidence>
<dbReference type="Proteomes" id="UP000032439">
    <property type="component" value="Unassembled WGS sequence"/>
</dbReference>
<evidence type="ECO:0000256" key="1">
    <source>
        <dbReference type="SAM" id="Phobius"/>
    </source>
</evidence>
<keyword evidence="1" id="KW-0472">Membrane</keyword>
<reference evidence="2 5" key="1">
    <citation type="submission" date="2014-11" db="EMBL/GenBank/DDBJ databases">
        <title>Genomics and ecophysiology of heterotrophic nitrogen fixing bacteria isolated from estuarine surface water.</title>
        <authorList>
            <person name="Bentzon-Tilia M."/>
            <person name="Severin I."/>
            <person name="Hansen L.H."/>
            <person name="Riemann L."/>
        </authorList>
    </citation>
    <scope>NUCLEOTIDE SEQUENCE [LARGE SCALE GENOMIC DNA]</scope>
    <source>
        <strain evidence="2 5">BAL361</strain>
    </source>
</reference>
<name>A0A0D7E6C8_STUST</name>
<geneLocation type="plasmid" evidence="6">
    <name>p1_pm101005</name>
</geneLocation>